<dbReference type="AlphaFoldDB" id="A0A5P2DQ72"/>
<dbReference type="EMBL" id="CP029189">
    <property type="protein sequence ID" value="QES57246.1"/>
    <property type="molecule type" value="Genomic_DNA"/>
</dbReference>
<protein>
    <recommendedName>
        <fullName evidence="4">Secreted protein</fullName>
    </recommendedName>
</protein>
<gene>
    <name evidence="2" type="ORF">DEJ51_26215</name>
</gene>
<evidence type="ECO:0000313" key="3">
    <source>
        <dbReference type="Proteomes" id="UP000324101"/>
    </source>
</evidence>
<dbReference type="Proteomes" id="UP000324101">
    <property type="component" value="Chromosome"/>
</dbReference>
<accession>A0A5P2DQ72</accession>
<feature type="signal peptide" evidence="1">
    <location>
        <begin position="1"/>
        <end position="20"/>
    </location>
</feature>
<feature type="chain" id="PRO_5038862346" description="Secreted protein" evidence="1">
    <location>
        <begin position="21"/>
        <end position="156"/>
    </location>
</feature>
<sequence length="156" mass="15737">MSVVSGAVLLGALMVPSAVAADTPGSTASPNSSMTAQGKKCGARDVSSAAPDYTNFDTPVVFRVATDAQGHSFVNDSRNAGVWINLGLLANAPSCITDSALSVTEANPGILYITLLAENGVLHEAQCTTSDTPFAPSNLVAACGPGFSILPNTPVV</sequence>
<evidence type="ECO:0000313" key="2">
    <source>
        <dbReference type="EMBL" id="QES57246.1"/>
    </source>
</evidence>
<keyword evidence="1" id="KW-0732">Signal</keyword>
<name>A0A5P2DQ72_STRVZ</name>
<proteinExistence type="predicted"/>
<evidence type="ECO:0000256" key="1">
    <source>
        <dbReference type="SAM" id="SignalP"/>
    </source>
</evidence>
<evidence type="ECO:0008006" key="4">
    <source>
        <dbReference type="Google" id="ProtNLM"/>
    </source>
</evidence>
<reference evidence="2 3" key="1">
    <citation type="submission" date="2018-05" db="EMBL/GenBank/DDBJ databases">
        <title>Streptomyces venezuelae.</title>
        <authorList>
            <person name="Kim W."/>
            <person name="Lee N."/>
            <person name="Cho B.-K."/>
        </authorList>
    </citation>
    <scope>NUCLEOTIDE SEQUENCE [LARGE SCALE GENOMIC DNA]</scope>
    <source>
        <strain evidence="2 3">ATCC 21018</strain>
    </source>
</reference>
<organism evidence="2 3">
    <name type="scientific">Streptomyces venezuelae</name>
    <dbReference type="NCBI Taxonomy" id="54571"/>
    <lineage>
        <taxon>Bacteria</taxon>
        <taxon>Bacillati</taxon>
        <taxon>Actinomycetota</taxon>
        <taxon>Actinomycetes</taxon>
        <taxon>Kitasatosporales</taxon>
        <taxon>Streptomycetaceae</taxon>
        <taxon>Streptomyces</taxon>
    </lineage>
</organism>